<proteinExistence type="predicted"/>
<reference evidence="2 3" key="1">
    <citation type="submission" date="2020-08" db="EMBL/GenBank/DDBJ databases">
        <authorList>
            <person name="Koutsovoulos G."/>
            <person name="Danchin GJ E."/>
        </authorList>
    </citation>
    <scope>NUCLEOTIDE SEQUENCE [LARGE SCALE GENOMIC DNA]</scope>
</reference>
<evidence type="ECO:0000313" key="3">
    <source>
        <dbReference type="Proteomes" id="UP000580250"/>
    </source>
</evidence>
<evidence type="ECO:0000313" key="2">
    <source>
        <dbReference type="EMBL" id="CAD2160289.1"/>
    </source>
</evidence>
<evidence type="ECO:0000256" key="1">
    <source>
        <dbReference type="SAM" id="MobiDB-lite"/>
    </source>
</evidence>
<feature type="region of interest" description="Disordered" evidence="1">
    <location>
        <begin position="61"/>
        <end position="88"/>
    </location>
</feature>
<accession>A0A6V7UKI8</accession>
<organism evidence="2 3">
    <name type="scientific">Meloidogyne enterolobii</name>
    <name type="common">Root-knot nematode worm</name>
    <name type="synonym">Meloidogyne mayaguensis</name>
    <dbReference type="NCBI Taxonomy" id="390850"/>
    <lineage>
        <taxon>Eukaryota</taxon>
        <taxon>Metazoa</taxon>
        <taxon>Ecdysozoa</taxon>
        <taxon>Nematoda</taxon>
        <taxon>Chromadorea</taxon>
        <taxon>Rhabditida</taxon>
        <taxon>Tylenchina</taxon>
        <taxon>Tylenchomorpha</taxon>
        <taxon>Tylenchoidea</taxon>
        <taxon>Meloidogynidae</taxon>
        <taxon>Meloidogyninae</taxon>
        <taxon>Meloidogyne</taxon>
    </lineage>
</organism>
<dbReference type="AlphaFoldDB" id="A0A6V7UKI8"/>
<dbReference type="Proteomes" id="UP000580250">
    <property type="component" value="Unassembled WGS sequence"/>
</dbReference>
<comment type="caution">
    <text evidence="2">The sequence shown here is derived from an EMBL/GenBank/DDBJ whole genome shotgun (WGS) entry which is preliminary data.</text>
</comment>
<feature type="compositionally biased region" description="Polar residues" evidence="1">
    <location>
        <begin position="61"/>
        <end position="72"/>
    </location>
</feature>
<gene>
    <name evidence="2" type="ORF">MENT_LOCUS14179</name>
</gene>
<dbReference type="Pfam" id="PF26200">
    <property type="entry name" value="Rcat_RNF216"/>
    <property type="match status" value="1"/>
</dbReference>
<name>A0A6V7UKI8_MELEN</name>
<dbReference type="OrthoDB" id="5868227at2759"/>
<sequence length="111" mass="12588">MTQCYLCRQTEIKHDHFCQHYRDPNSQNCDQCNKKCLLYEDANKIDQQIIIEIREKGETSVRFTTPTSPNRKSNIASNTSSAATTNSTSSNTDVIFIKILEGIIIGGLKIF</sequence>
<feature type="compositionally biased region" description="Low complexity" evidence="1">
    <location>
        <begin position="73"/>
        <end position="88"/>
    </location>
</feature>
<dbReference type="EMBL" id="CAJEWN010000078">
    <property type="protein sequence ID" value="CAD2160289.1"/>
    <property type="molecule type" value="Genomic_DNA"/>
</dbReference>
<protein>
    <submittedName>
        <fullName evidence="2">Uncharacterized protein</fullName>
    </submittedName>
</protein>